<sequence>MKPWPTRNWQHRCWRTNLRDFRAKGTLAPRHLLGAPPGRSESRALRCHAPLGPRQQTRTSTTRCLTCFPATTMPKVQGRWIPRTVKAPWLLKGRRVPPTWSTSFVTMRWPISVMTLLTDFHSLRRRRGRGRRRRIPSLLLSAPMTGRKTR</sequence>
<proteinExistence type="predicted"/>
<organism evidence="1 2">
    <name type="scientific">Elysia chlorotica</name>
    <name type="common">Eastern emerald elysia</name>
    <name type="synonym">Sea slug</name>
    <dbReference type="NCBI Taxonomy" id="188477"/>
    <lineage>
        <taxon>Eukaryota</taxon>
        <taxon>Metazoa</taxon>
        <taxon>Spiralia</taxon>
        <taxon>Lophotrochozoa</taxon>
        <taxon>Mollusca</taxon>
        <taxon>Gastropoda</taxon>
        <taxon>Heterobranchia</taxon>
        <taxon>Euthyneura</taxon>
        <taxon>Panpulmonata</taxon>
        <taxon>Sacoglossa</taxon>
        <taxon>Placobranchoidea</taxon>
        <taxon>Plakobranchidae</taxon>
        <taxon>Elysia</taxon>
    </lineage>
</organism>
<evidence type="ECO:0000313" key="1">
    <source>
        <dbReference type="EMBL" id="RUS83093.1"/>
    </source>
</evidence>
<keyword evidence="2" id="KW-1185">Reference proteome</keyword>
<gene>
    <name evidence="1" type="ORF">EGW08_009125</name>
</gene>
<protein>
    <submittedName>
        <fullName evidence="1">Uncharacterized protein</fullName>
    </submittedName>
</protein>
<reference evidence="1 2" key="1">
    <citation type="submission" date="2019-01" db="EMBL/GenBank/DDBJ databases">
        <title>A draft genome assembly of the solar-powered sea slug Elysia chlorotica.</title>
        <authorList>
            <person name="Cai H."/>
            <person name="Li Q."/>
            <person name="Fang X."/>
            <person name="Li J."/>
            <person name="Curtis N.E."/>
            <person name="Altenburger A."/>
            <person name="Shibata T."/>
            <person name="Feng M."/>
            <person name="Maeda T."/>
            <person name="Schwartz J.A."/>
            <person name="Shigenobu S."/>
            <person name="Lundholm N."/>
            <person name="Nishiyama T."/>
            <person name="Yang H."/>
            <person name="Hasebe M."/>
            <person name="Li S."/>
            <person name="Pierce S.K."/>
            <person name="Wang J."/>
        </authorList>
    </citation>
    <scope>NUCLEOTIDE SEQUENCE [LARGE SCALE GENOMIC DNA]</scope>
    <source>
        <strain evidence="1">EC2010</strain>
        <tissue evidence="1">Whole organism of an adult</tissue>
    </source>
</reference>
<accession>A0A433TNC5</accession>
<name>A0A433TNC5_ELYCH</name>
<dbReference type="AlphaFoldDB" id="A0A433TNC5"/>
<dbReference type="Proteomes" id="UP000271974">
    <property type="component" value="Unassembled WGS sequence"/>
</dbReference>
<dbReference type="EMBL" id="RQTK01000258">
    <property type="protein sequence ID" value="RUS83093.1"/>
    <property type="molecule type" value="Genomic_DNA"/>
</dbReference>
<comment type="caution">
    <text evidence="1">The sequence shown here is derived from an EMBL/GenBank/DDBJ whole genome shotgun (WGS) entry which is preliminary data.</text>
</comment>
<evidence type="ECO:0000313" key="2">
    <source>
        <dbReference type="Proteomes" id="UP000271974"/>
    </source>
</evidence>